<evidence type="ECO:0000259" key="2">
    <source>
        <dbReference type="Pfam" id="PF20151"/>
    </source>
</evidence>
<gene>
    <name evidence="3" type="ORF">AZE42_07182</name>
</gene>
<dbReference type="Pfam" id="PF20151">
    <property type="entry name" value="DUF6533"/>
    <property type="match status" value="1"/>
</dbReference>
<dbReference type="Proteomes" id="UP000183567">
    <property type="component" value="Unassembled WGS sequence"/>
</dbReference>
<dbReference type="OrthoDB" id="2679375at2759"/>
<accession>A0A1J8QLA3</accession>
<feature type="transmembrane region" description="Helical" evidence="1">
    <location>
        <begin position="15"/>
        <end position="34"/>
    </location>
</feature>
<name>A0A1J8QLA3_9AGAM</name>
<evidence type="ECO:0000313" key="4">
    <source>
        <dbReference type="Proteomes" id="UP000183567"/>
    </source>
</evidence>
<keyword evidence="4" id="KW-1185">Reference proteome</keyword>
<feature type="transmembrane region" description="Helical" evidence="1">
    <location>
        <begin position="86"/>
        <end position="110"/>
    </location>
</feature>
<protein>
    <recommendedName>
        <fullName evidence="2">DUF6533 domain-containing protein</fullName>
    </recommendedName>
</protein>
<dbReference type="InterPro" id="IPR045340">
    <property type="entry name" value="DUF6533"/>
</dbReference>
<reference evidence="3 4" key="1">
    <citation type="submission" date="2016-03" db="EMBL/GenBank/DDBJ databases">
        <title>Comparative genomics of the ectomycorrhizal sister species Rhizopogon vinicolor and Rhizopogon vesiculosus (Basidiomycota: Boletales) reveals a divergence of the mating type B locus.</title>
        <authorList>
            <person name="Mujic A.B."/>
            <person name="Kuo A."/>
            <person name="Tritt A."/>
            <person name="Lipzen A."/>
            <person name="Chen C."/>
            <person name="Johnson J."/>
            <person name="Sharma A."/>
            <person name="Barry K."/>
            <person name="Grigoriev I.V."/>
            <person name="Spatafora J.W."/>
        </authorList>
    </citation>
    <scope>NUCLEOTIDE SEQUENCE [LARGE SCALE GENOMIC DNA]</scope>
    <source>
        <strain evidence="3 4">AM-OR11-056</strain>
    </source>
</reference>
<evidence type="ECO:0000313" key="3">
    <source>
        <dbReference type="EMBL" id="OJA12540.1"/>
    </source>
</evidence>
<keyword evidence="1" id="KW-0472">Membrane</keyword>
<dbReference type="AlphaFoldDB" id="A0A1J8QLA3"/>
<keyword evidence="1" id="KW-1133">Transmembrane helix</keyword>
<feature type="transmembrane region" description="Helical" evidence="1">
    <location>
        <begin position="130"/>
        <end position="154"/>
    </location>
</feature>
<proteinExistence type="predicted"/>
<organism evidence="3 4">
    <name type="scientific">Rhizopogon vesiculosus</name>
    <dbReference type="NCBI Taxonomy" id="180088"/>
    <lineage>
        <taxon>Eukaryota</taxon>
        <taxon>Fungi</taxon>
        <taxon>Dikarya</taxon>
        <taxon>Basidiomycota</taxon>
        <taxon>Agaricomycotina</taxon>
        <taxon>Agaricomycetes</taxon>
        <taxon>Agaricomycetidae</taxon>
        <taxon>Boletales</taxon>
        <taxon>Suillineae</taxon>
        <taxon>Rhizopogonaceae</taxon>
        <taxon>Rhizopogon</taxon>
    </lineage>
</organism>
<comment type="caution">
    <text evidence="3">The sequence shown here is derived from an EMBL/GenBank/DDBJ whole genome shotgun (WGS) entry which is preliminary data.</text>
</comment>
<sequence length="261" mass="29068">MTLYAPADIAVGRSLLYLNYAYVSIAVVWVYDYIITFDDEVHIRIASIPAHVSELNHHEAGISTQLEVGDIQDPVSGLSSILPLELMVNLQVILIPIMYVLISYNSSMIISDPPIPNITSCYDVAESHIIIVPYVLLVAGEFEEILIFTIYRSIKHYQSLGSDNPLLKILIHHNIFYFACGLVFSLSVILTMAFLPDVYGDMVSNLQVTIHALLVTRMHLGLWKSDRAKQVMLDDISLAIMYPAPGNQDADPSDHVLDIAP</sequence>
<keyword evidence="1" id="KW-0812">Transmembrane</keyword>
<evidence type="ECO:0000256" key="1">
    <source>
        <dbReference type="SAM" id="Phobius"/>
    </source>
</evidence>
<feature type="domain" description="DUF6533" evidence="2">
    <location>
        <begin position="20"/>
        <end position="42"/>
    </location>
</feature>
<dbReference type="EMBL" id="LVVM01004604">
    <property type="protein sequence ID" value="OJA12540.1"/>
    <property type="molecule type" value="Genomic_DNA"/>
</dbReference>
<feature type="transmembrane region" description="Helical" evidence="1">
    <location>
        <begin position="175"/>
        <end position="196"/>
    </location>
</feature>